<feature type="domain" description="Integrase catalytic" evidence="4">
    <location>
        <begin position="292"/>
        <end position="504"/>
    </location>
</feature>
<dbReference type="AlphaFoldDB" id="A0A6L2L101"/>
<dbReference type="InterPro" id="IPR012337">
    <property type="entry name" value="RNaseH-like_sf"/>
</dbReference>
<dbReference type="PANTHER" id="PTHR42648:SF18">
    <property type="entry name" value="RETROTRANSPOSON, UNCLASSIFIED-LIKE PROTEIN"/>
    <property type="match status" value="1"/>
</dbReference>
<dbReference type="GO" id="GO:0015074">
    <property type="term" value="P:DNA integration"/>
    <property type="evidence" value="ECO:0007669"/>
    <property type="project" value="InterPro"/>
</dbReference>
<evidence type="ECO:0000313" key="5">
    <source>
        <dbReference type="EMBL" id="GEU54362.1"/>
    </source>
</evidence>
<dbReference type="EMBL" id="BKCJ010003320">
    <property type="protein sequence ID" value="GEU54362.1"/>
    <property type="molecule type" value="Genomic_DNA"/>
</dbReference>
<dbReference type="InterPro" id="IPR013103">
    <property type="entry name" value="RVT_2"/>
</dbReference>
<comment type="caution">
    <text evidence="5">The sequence shown here is derived from an EMBL/GenBank/DDBJ whole genome shotgun (WGS) entry which is preliminary data.</text>
</comment>
<dbReference type="PANTHER" id="PTHR42648">
    <property type="entry name" value="TRANSPOSASE, PUTATIVE-RELATED"/>
    <property type="match status" value="1"/>
</dbReference>
<gene>
    <name evidence="5" type="ORF">Tci_026340</name>
</gene>
<dbReference type="InterPro" id="IPR025724">
    <property type="entry name" value="GAG-pre-integrase_dom"/>
</dbReference>
<feature type="region of interest" description="Disordered" evidence="3">
    <location>
        <begin position="510"/>
        <end position="534"/>
    </location>
</feature>
<reference evidence="5" key="1">
    <citation type="journal article" date="2019" name="Sci. Rep.">
        <title>Draft genome of Tanacetum cinerariifolium, the natural source of mosquito coil.</title>
        <authorList>
            <person name="Yamashiro T."/>
            <person name="Shiraishi A."/>
            <person name="Satake H."/>
            <person name="Nakayama K."/>
        </authorList>
    </citation>
    <scope>NUCLEOTIDE SEQUENCE</scope>
</reference>
<evidence type="ECO:0000256" key="3">
    <source>
        <dbReference type="SAM" id="MobiDB-lite"/>
    </source>
</evidence>
<evidence type="ECO:0000259" key="4">
    <source>
        <dbReference type="PROSITE" id="PS50994"/>
    </source>
</evidence>
<proteinExistence type="predicted"/>
<dbReference type="InterPro" id="IPR039537">
    <property type="entry name" value="Retrotran_Ty1/copia-like"/>
</dbReference>
<evidence type="ECO:0000256" key="2">
    <source>
        <dbReference type="ARBA" id="ARBA00022801"/>
    </source>
</evidence>
<keyword evidence="1" id="KW-0479">Metal-binding</keyword>
<dbReference type="Gene3D" id="3.30.420.10">
    <property type="entry name" value="Ribonuclease H-like superfamily/Ribonuclease H"/>
    <property type="match status" value="1"/>
</dbReference>
<accession>A0A6L2L101</accession>
<feature type="compositionally biased region" description="Low complexity" evidence="3">
    <location>
        <begin position="516"/>
        <end position="534"/>
    </location>
</feature>
<dbReference type="InterPro" id="IPR057670">
    <property type="entry name" value="SH3_retrovirus"/>
</dbReference>
<dbReference type="SUPFAM" id="SSF53098">
    <property type="entry name" value="Ribonuclease H-like"/>
    <property type="match status" value="1"/>
</dbReference>
<dbReference type="GO" id="GO:0046872">
    <property type="term" value="F:metal ion binding"/>
    <property type="evidence" value="ECO:0007669"/>
    <property type="project" value="UniProtKB-KW"/>
</dbReference>
<evidence type="ECO:0000256" key="1">
    <source>
        <dbReference type="ARBA" id="ARBA00022723"/>
    </source>
</evidence>
<dbReference type="Pfam" id="PF07727">
    <property type="entry name" value="RVT_2"/>
    <property type="match status" value="2"/>
</dbReference>
<dbReference type="Pfam" id="PF13976">
    <property type="entry name" value="gag_pre-integrs"/>
    <property type="match status" value="1"/>
</dbReference>
<protein>
    <submittedName>
        <fullName evidence="5">Retrovirus-related Pol polyprotein from transposon TNT 1-94</fullName>
    </submittedName>
</protein>
<dbReference type="InterPro" id="IPR001584">
    <property type="entry name" value="Integrase_cat-core"/>
</dbReference>
<keyword evidence="2" id="KW-0378">Hydrolase</keyword>
<name>A0A6L2L101_TANCI</name>
<dbReference type="PROSITE" id="PS50994">
    <property type="entry name" value="INTEGRASE"/>
    <property type="match status" value="1"/>
</dbReference>
<dbReference type="GO" id="GO:0003676">
    <property type="term" value="F:nucleic acid binding"/>
    <property type="evidence" value="ECO:0007669"/>
    <property type="project" value="InterPro"/>
</dbReference>
<organism evidence="5">
    <name type="scientific">Tanacetum cinerariifolium</name>
    <name type="common">Dalmatian daisy</name>
    <name type="synonym">Chrysanthemum cinerariifolium</name>
    <dbReference type="NCBI Taxonomy" id="118510"/>
    <lineage>
        <taxon>Eukaryota</taxon>
        <taxon>Viridiplantae</taxon>
        <taxon>Streptophyta</taxon>
        <taxon>Embryophyta</taxon>
        <taxon>Tracheophyta</taxon>
        <taxon>Spermatophyta</taxon>
        <taxon>Magnoliopsida</taxon>
        <taxon>eudicotyledons</taxon>
        <taxon>Gunneridae</taxon>
        <taxon>Pentapetalae</taxon>
        <taxon>asterids</taxon>
        <taxon>campanulids</taxon>
        <taxon>Asterales</taxon>
        <taxon>Asteraceae</taxon>
        <taxon>Asteroideae</taxon>
        <taxon>Anthemideae</taxon>
        <taxon>Anthemidinae</taxon>
        <taxon>Tanacetum</taxon>
    </lineage>
</organism>
<dbReference type="Pfam" id="PF00665">
    <property type="entry name" value="rve"/>
    <property type="match status" value="1"/>
</dbReference>
<dbReference type="GO" id="GO:0016787">
    <property type="term" value="F:hydrolase activity"/>
    <property type="evidence" value="ECO:0007669"/>
    <property type="project" value="UniProtKB-KW"/>
</dbReference>
<dbReference type="Pfam" id="PF25597">
    <property type="entry name" value="SH3_retrovirus"/>
    <property type="match status" value="1"/>
</dbReference>
<dbReference type="InterPro" id="IPR036397">
    <property type="entry name" value="RNaseH_sf"/>
</dbReference>
<sequence length="941" mass="106731">MAGDGITGIKRCRRDLSSDGVRNLAMTSRRGRLKEDLESSTWRRRQDYKATLSRFKRSNSRKVFLTTTIQNELRRLKGKNVLDNDTTITNATAIAPGMFKLDLDPLAPRLLKNKGAHIDYLKYTQEQADILCGIVKQAKAKQPLDNALEFAYSGCSKHMTRNRSQLMNFVSKFLGAIRFRNNQIAKIMGYGDYQLGNVTISRNLDGVDLLSRSIDTNLYTISINDMLKTSSIYLLSKASKTKSWLWHLRLSHLNFGTLNKLSKDDLTRGIPKLKFKKDHLCSACVLGKSKKSSHQPKAKDTNQDKFYLLHMDPYGLMRLESINGKKYILVIVDDYSRFTWVKFPRSKVEAPDAIIKCIKNIQVRLNAAIRNVRTDNGTEFINETLFEFYENVGISHQTSIAHTPQGNDVFKRQNRALVEAARTIEDLGKLNAKADIGIFVGYAPAKKSFRIYNRKTRKIMETIHVMLDELTAMDYEQLSLGLGLQFMTHATSTATPRAVDIVDSPLSTSIDQHAPSTSISSTQEQEQSSIISQSVEESLKHHVNDDPLHETLHKDSISQGSSSNVHPSHTLFRILGKWTKNHPIENVIGDPFCSAASMGISTVSRSRNVDQIEVDLQSQERRAWRGTKNKARLVAKGYRQEDGIDFKESFAPVSIIEAIRIFISNASTKNMTVYQKDVKTAFLKGSKRHSIVLNKLHACSMICCLVFYYHKNSPRVQSIQHYSPEKQTATSYWYKFYFDDIIFASTNHAMCDEFAKITTSKFKMSMMGQMTFFLGLKISQSPKGIFINQPNYALDIIKKYGMLYSDPVDTLMMDKSKLDKDLQGKLIDPTHYCGMIGSLMYLTSSRSDLVFAVCMCARYQAKPTKKHLHVVKRIFRHLKGTIDMGLWYSKDSCITLTAYTSTDHAMYQDTRQSISGSAQFLGDKLVSWSFKKQKSTAISST</sequence>